<evidence type="ECO:0000256" key="1">
    <source>
        <dbReference type="SAM" id="MobiDB-lite"/>
    </source>
</evidence>
<keyword evidence="3" id="KW-1185">Reference proteome</keyword>
<dbReference type="AlphaFoldDB" id="A0A5B7K7M6"/>
<dbReference type="EMBL" id="VSRR010133280">
    <property type="protein sequence ID" value="MPD02826.1"/>
    <property type="molecule type" value="Genomic_DNA"/>
</dbReference>
<gene>
    <name evidence="2" type="ORF">E2C01_098431</name>
</gene>
<dbReference type="Proteomes" id="UP000324222">
    <property type="component" value="Unassembled WGS sequence"/>
</dbReference>
<name>A0A5B7K7M6_PORTR</name>
<feature type="region of interest" description="Disordered" evidence="1">
    <location>
        <begin position="49"/>
        <end position="115"/>
    </location>
</feature>
<feature type="compositionally biased region" description="Low complexity" evidence="1">
    <location>
        <begin position="74"/>
        <end position="86"/>
    </location>
</feature>
<sequence>MPPSVSPQPAARRDAPQSRRSTSLQIAFFVKWRDIFLVADWRAWRRQGVRRAANTESCRDNYGPRGAARDTGHLQQQQQQRLPGLLLGEGGSSGRKRRKRSKEKKEDTVVQQEEE</sequence>
<comment type="caution">
    <text evidence="2">The sequence shown here is derived from an EMBL/GenBank/DDBJ whole genome shotgun (WGS) entry which is preliminary data.</text>
</comment>
<accession>A0A5B7K7M6</accession>
<protein>
    <submittedName>
        <fullName evidence="2">Uncharacterized protein</fullName>
    </submittedName>
</protein>
<feature type="region of interest" description="Disordered" evidence="1">
    <location>
        <begin position="1"/>
        <end position="21"/>
    </location>
</feature>
<evidence type="ECO:0000313" key="3">
    <source>
        <dbReference type="Proteomes" id="UP000324222"/>
    </source>
</evidence>
<evidence type="ECO:0000313" key="2">
    <source>
        <dbReference type="EMBL" id="MPD02826.1"/>
    </source>
</evidence>
<organism evidence="2 3">
    <name type="scientific">Portunus trituberculatus</name>
    <name type="common">Swimming crab</name>
    <name type="synonym">Neptunus trituberculatus</name>
    <dbReference type="NCBI Taxonomy" id="210409"/>
    <lineage>
        <taxon>Eukaryota</taxon>
        <taxon>Metazoa</taxon>
        <taxon>Ecdysozoa</taxon>
        <taxon>Arthropoda</taxon>
        <taxon>Crustacea</taxon>
        <taxon>Multicrustacea</taxon>
        <taxon>Malacostraca</taxon>
        <taxon>Eumalacostraca</taxon>
        <taxon>Eucarida</taxon>
        <taxon>Decapoda</taxon>
        <taxon>Pleocyemata</taxon>
        <taxon>Brachyura</taxon>
        <taxon>Eubrachyura</taxon>
        <taxon>Portunoidea</taxon>
        <taxon>Portunidae</taxon>
        <taxon>Portuninae</taxon>
        <taxon>Portunus</taxon>
    </lineage>
</organism>
<reference evidence="2 3" key="1">
    <citation type="submission" date="2019-05" db="EMBL/GenBank/DDBJ databases">
        <title>Another draft genome of Portunus trituberculatus and its Hox gene families provides insights of decapod evolution.</title>
        <authorList>
            <person name="Jeong J.-H."/>
            <person name="Song I."/>
            <person name="Kim S."/>
            <person name="Choi T."/>
            <person name="Kim D."/>
            <person name="Ryu S."/>
            <person name="Kim W."/>
        </authorList>
    </citation>
    <scope>NUCLEOTIDE SEQUENCE [LARGE SCALE GENOMIC DNA]</scope>
    <source>
        <tissue evidence="2">Muscle</tissue>
    </source>
</reference>
<proteinExistence type="predicted"/>